<dbReference type="Gramene" id="EOY34088">
    <property type="protein sequence ID" value="EOY34088"/>
    <property type="gene ID" value="TCM_041872"/>
</dbReference>
<keyword evidence="2" id="KW-0732">Signal</keyword>
<keyword evidence="1" id="KW-0472">Membrane</keyword>
<proteinExistence type="predicted"/>
<evidence type="ECO:0008006" key="5">
    <source>
        <dbReference type="Google" id="ProtNLM"/>
    </source>
</evidence>
<feature type="signal peptide" evidence="2">
    <location>
        <begin position="1"/>
        <end position="16"/>
    </location>
</feature>
<reference evidence="3 4" key="1">
    <citation type="journal article" date="2013" name="Genome Biol.">
        <title>The genome sequence of the most widely cultivated cacao type and its use to identify candidate genes regulating pod color.</title>
        <authorList>
            <person name="Motamayor J.C."/>
            <person name="Mockaitis K."/>
            <person name="Schmutz J."/>
            <person name="Haiminen N."/>
            <person name="Iii D.L."/>
            <person name="Cornejo O."/>
            <person name="Findley S.D."/>
            <person name="Zheng P."/>
            <person name="Utro F."/>
            <person name="Royaert S."/>
            <person name="Saski C."/>
            <person name="Jenkins J."/>
            <person name="Podicheti R."/>
            <person name="Zhao M."/>
            <person name="Scheffler B.E."/>
            <person name="Stack J.C."/>
            <person name="Feltus F.A."/>
            <person name="Mustiga G.M."/>
            <person name="Amores F."/>
            <person name="Phillips W."/>
            <person name="Marelli J.P."/>
            <person name="May G.D."/>
            <person name="Shapiro H."/>
            <person name="Ma J."/>
            <person name="Bustamante C.D."/>
            <person name="Schnell R.J."/>
            <person name="Main D."/>
            <person name="Gilbert D."/>
            <person name="Parida L."/>
            <person name="Kuhn D.N."/>
        </authorList>
    </citation>
    <scope>NUCLEOTIDE SEQUENCE [LARGE SCALE GENOMIC DNA]</scope>
    <source>
        <strain evidence="4">cv. Matina 1-6</strain>
    </source>
</reference>
<dbReference type="EMBL" id="CM001887">
    <property type="protein sequence ID" value="EOY34088.1"/>
    <property type="molecule type" value="Genomic_DNA"/>
</dbReference>
<keyword evidence="1" id="KW-1133">Transmembrane helix</keyword>
<protein>
    <recommendedName>
        <fullName evidence="5">Secreted protein</fullName>
    </recommendedName>
</protein>
<keyword evidence="1" id="KW-0812">Transmembrane</keyword>
<sequence>MPWSVVLLMFLFLGRAGVLEEETMETGSRKARSTKIMMHREYEKTHLRFFFLFLFSGLFSQKFFLLFRACATVPTREVFAFLLASENSSCPLTFALGTPSQR</sequence>
<keyword evidence="4" id="KW-1185">Reference proteome</keyword>
<evidence type="ECO:0000313" key="4">
    <source>
        <dbReference type="Proteomes" id="UP000026915"/>
    </source>
</evidence>
<dbReference type="Proteomes" id="UP000026915">
    <property type="component" value="Chromosome 9"/>
</dbReference>
<gene>
    <name evidence="3" type="ORF">TCM_041872</name>
</gene>
<dbReference type="InParanoid" id="A0A061GXD9"/>
<feature type="chain" id="PRO_5001603803" description="Secreted protein" evidence="2">
    <location>
        <begin position="17"/>
        <end position="102"/>
    </location>
</feature>
<name>A0A061GXD9_THECC</name>
<evidence type="ECO:0000313" key="3">
    <source>
        <dbReference type="EMBL" id="EOY34088.1"/>
    </source>
</evidence>
<accession>A0A061GXD9</accession>
<feature type="transmembrane region" description="Helical" evidence="1">
    <location>
        <begin position="47"/>
        <end position="67"/>
    </location>
</feature>
<evidence type="ECO:0000256" key="1">
    <source>
        <dbReference type="SAM" id="Phobius"/>
    </source>
</evidence>
<evidence type="ECO:0000256" key="2">
    <source>
        <dbReference type="SAM" id="SignalP"/>
    </source>
</evidence>
<dbReference type="HOGENOM" id="CLU_2282606_0_0_1"/>
<dbReference type="AlphaFoldDB" id="A0A061GXD9"/>
<organism evidence="3 4">
    <name type="scientific">Theobroma cacao</name>
    <name type="common">Cacao</name>
    <name type="synonym">Cocoa</name>
    <dbReference type="NCBI Taxonomy" id="3641"/>
    <lineage>
        <taxon>Eukaryota</taxon>
        <taxon>Viridiplantae</taxon>
        <taxon>Streptophyta</taxon>
        <taxon>Embryophyta</taxon>
        <taxon>Tracheophyta</taxon>
        <taxon>Spermatophyta</taxon>
        <taxon>Magnoliopsida</taxon>
        <taxon>eudicotyledons</taxon>
        <taxon>Gunneridae</taxon>
        <taxon>Pentapetalae</taxon>
        <taxon>rosids</taxon>
        <taxon>malvids</taxon>
        <taxon>Malvales</taxon>
        <taxon>Malvaceae</taxon>
        <taxon>Byttnerioideae</taxon>
        <taxon>Theobroma</taxon>
    </lineage>
</organism>